<keyword evidence="23" id="KW-1185">Reference proteome</keyword>
<keyword evidence="15" id="KW-0460">Magnesium</keyword>
<name>A0ABY8LCF7_9RHOB</name>
<evidence type="ECO:0000256" key="6">
    <source>
        <dbReference type="ARBA" id="ARBA00022475"/>
    </source>
</evidence>
<gene>
    <name evidence="22" type="ORF">P8627_01780</name>
</gene>
<evidence type="ECO:0000256" key="20">
    <source>
        <dbReference type="ARBA" id="ARBA00023264"/>
    </source>
</evidence>
<evidence type="ECO:0000256" key="12">
    <source>
        <dbReference type="ARBA" id="ARBA00022741"/>
    </source>
</evidence>
<evidence type="ECO:0000256" key="2">
    <source>
        <dbReference type="ARBA" id="ARBA00004429"/>
    </source>
</evidence>
<evidence type="ECO:0000256" key="7">
    <source>
        <dbReference type="ARBA" id="ARBA00022516"/>
    </source>
</evidence>
<dbReference type="Gene3D" id="1.10.287.3610">
    <property type="match status" value="1"/>
</dbReference>
<dbReference type="CDD" id="cd14264">
    <property type="entry name" value="DAGK_IM"/>
    <property type="match status" value="1"/>
</dbReference>
<keyword evidence="8 21" id="KW-0997">Cell inner membrane</keyword>
<evidence type="ECO:0000256" key="9">
    <source>
        <dbReference type="ARBA" id="ARBA00022679"/>
    </source>
</evidence>
<dbReference type="RefSeq" id="WP_279965776.1">
    <property type="nucleotide sequence ID" value="NZ_CP122537.1"/>
</dbReference>
<comment type="cofactor">
    <cofactor evidence="1">
        <name>Mg(2+)</name>
        <dbReference type="ChEBI" id="CHEBI:18420"/>
    </cofactor>
</comment>
<evidence type="ECO:0000256" key="21">
    <source>
        <dbReference type="RuleBase" id="RU363065"/>
    </source>
</evidence>
<keyword evidence="14 21" id="KW-0067">ATP-binding</keyword>
<keyword evidence="20 21" id="KW-1208">Phospholipid metabolism</keyword>
<evidence type="ECO:0000256" key="8">
    <source>
        <dbReference type="ARBA" id="ARBA00022519"/>
    </source>
</evidence>
<dbReference type="InterPro" id="IPR036945">
    <property type="entry name" value="DAGK_sf"/>
</dbReference>
<comment type="subcellular location">
    <subcellularLocation>
        <location evidence="2 21">Cell inner membrane</location>
        <topology evidence="2 21">Multi-pass membrane protein</topology>
    </subcellularLocation>
</comment>
<dbReference type="PANTHER" id="PTHR34299">
    <property type="entry name" value="DIACYLGLYCEROL KINASE"/>
    <property type="match status" value="1"/>
</dbReference>
<dbReference type="InterPro" id="IPR033718">
    <property type="entry name" value="DAGK_prok"/>
</dbReference>
<reference evidence="22 23" key="1">
    <citation type="submission" date="2023-04" db="EMBL/GenBank/DDBJ databases">
        <title>Jannaschia ovalis sp. nov., a marine bacterium isolated from sea tidal flat.</title>
        <authorList>
            <person name="Kwon D.Y."/>
            <person name="Kim J.-J."/>
        </authorList>
    </citation>
    <scope>NUCLEOTIDE SEQUENCE [LARGE SCALE GENOMIC DNA]</scope>
    <source>
        <strain evidence="22 23">GRR-S6-38</strain>
    </source>
</reference>
<evidence type="ECO:0000256" key="18">
    <source>
        <dbReference type="ARBA" id="ARBA00023136"/>
    </source>
</evidence>
<sequence>MTELDRPEPPAKGTRNAVAHTWGALGYSLAGGRVLAAQRAARLQLAMFVATALAFALVGVRPAQWAVAVALFLNSLLVEALNTAIELIVDRVSPEISNFAKQAKDLGSFAVFCAVLVFGGHAVWVVGAALLAR</sequence>
<dbReference type="GO" id="GO:0004143">
    <property type="term" value="F:ATP-dependent diacylglycerol kinase activity"/>
    <property type="evidence" value="ECO:0007669"/>
    <property type="project" value="UniProtKB-EC"/>
</dbReference>
<evidence type="ECO:0000256" key="14">
    <source>
        <dbReference type="ARBA" id="ARBA00022840"/>
    </source>
</evidence>
<keyword evidence="19" id="KW-0594">Phospholipid biosynthesis</keyword>
<evidence type="ECO:0000256" key="5">
    <source>
        <dbReference type="ARBA" id="ARBA00017575"/>
    </source>
</evidence>
<comment type="similarity">
    <text evidence="3 21">Belongs to the bacterial diacylglycerol kinase family.</text>
</comment>
<feature type="transmembrane region" description="Helical" evidence="21">
    <location>
        <begin position="43"/>
        <end position="60"/>
    </location>
</feature>
<keyword evidence="9 21" id="KW-0808">Transferase</keyword>
<keyword evidence="17 21" id="KW-0443">Lipid metabolism</keyword>
<feature type="transmembrane region" description="Helical" evidence="21">
    <location>
        <begin position="66"/>
        <end position="89"/>
    </location>
</feature>
<keyword evidence="6" id="KW-1003">Cell membrane</keyword>
<dbReference type="Proteomes" id="UP001243420">
    <property type="component" value="Chromosome"/>
</dbReference>
<evidence type="ECO:0000256" key="4">
    <source>
        <dbReference type="ARBA" id="ARBA00012133"/>
    </source>
</evidence>
<evidence type="ECO:0000256" key="10">
    <source>
        <dbReference type="ARBA" id="ARBA00022692"/>
    </source>
</evidence>
<evidence type="ECO:0000256" key="17">
    <source>
        <dbReference type="ARBA" id="ARBA00023098"/>
    </source>
</evidence>
<evidence type="ECO:0000256" key="16">
    <source>
        <dbReference type="ARBA" id="ARBA00022989"/>
    </source>
</evidence>
<dbReference type="PANTHER" id="PTHR34299:SF1">
    <property type="entry name" value="DIACYLGLYCEROL KINASE"/>
    <property type="match status" value="1"/>
</dbReference>
<evidence type="ECO:0000313" key="23">
    <source>
        <dbReference type="Proteomes" id="UP001243420"/>
    </source>
</evidence>
<evidence type="ECO:0000256" key="19">
    <source>
        <dbReference type="ARBA" id="ARBA00023209"/>
    </source>
</evidence>
<comment type="function">
    <text evidence="21">Catalyzes the ATP-dependent phosphorylation of sn-l,2-diacylglycerol (DAG) to phosphatidic acid. Involved in the recycling of diacylglycerol produced as a by-product during membrane-derived oligosaccharide (MDO) biosynthesis.</text>
</comment>
<evidence type="ECO:0000256" key="13">
    <source>
        <dbReference type="ARBA" id="ARBA00022777"/>
    </source>
</evidence>
<dbReference type="PROSITE" id="PS01069">
    <property type="entry name" value="DAGK_PROKAR"/>
    <property type="match status" value="1"/>
</dbReference>
<accession>A0ABY8LCF7</accession>
<keyword evidence="18 21" id="KW-0472">Membrane</keyword>
<evidence type="ECO:0000256" key="1">
    <source>
        <dbReference type="ARBA" id="ARBA00001946"/>
    </source>
</evidence>
<evidence type="ECO:0000313" key="22">
    <source>
        <dbReference type="EMBL" id="WGH79014.1"/>
    </source>
</evidence>
<keyword evidence="12 21" id="KW-0547">Nucleotide-binding</keyword>
<keyword evidence="11" id="KW-0479">Metal-binding</keyword>
<feature type="transmembrane region" description="Helical" evidence="21">
    <location>
        <begin position="109"/>
        <end position="132"/>
    </location>
</feature>
<keyword evidence="13 21" id="KW-0418">Kinase</keyword>
<organism evidence="22 23">
    <name type="scientific">Jannaschia ovalis</name>
    <dbReference type="NCBI Taxonomy" id="3038773"/>
    <lineage>
        <taxon>Bacteria</taxon>
        <taxon>Pseudomonadati</taxon>
        <taxon>Pseudomonadota</taxon>
        <taxon>Alphaproteobacteria</taxon>
        <taxon>Rhodobacterales</taxon>
        <taxon>Roseobacteraceae</taxon>
        <taxon>Jannaschia</taxon>
    </lineage>
</organism>
<keyword evidence="16 21" id="KW-1133">Transmembrane helix</keyword>
<keyword evidence="7" id="KW-0444">Lipid biosynthesis</keyword>
<comment type="catalytic activity">
    <reaction evidence="21">
        <text>a 1,2-diacyl-sn-glycerol + ATP = a 1,2-diacyl-sn-glycero-3-phosphate + ADP + H(+)</text>
        <dbReference type="Rhea" id="RHEA:10272"/>
        <dbReference type="ChEBI" id="CHEBI:15378"/>
        <dbReference type="ChEBI" id="CHEBI:17815"/>
        <dbReference type="ChEBI" id="CHEBI:30616"/>
        <dbReference type="ChEBI" id="CHEBI:58608"/>
        <dbReference type="ChEBI" id="CHEBI:456216"/>
        <dbReference type="EC" id="2.7.1.107"/>
    </reaction>
</comment>
<protein>
    <recommendedName>
        <fullName evidence="5 21">Diacylglycerol kinase</fullName>
        <ecNumber evidence="4 21">2.7.1.107</ecNumber>
    </recommendedName>
</protein>
<evidence type="ECO:0000256" key="15">
    <source>
        <dbReference type="ARBA" id="ARBA00022842"/>
    </source>
</evidence>
<evidence type="ECO:0000256" key="11">
    <source>
        <dbReference type="ARBA" id="ARBA00022723"/>
    </source>
</evidence>
<proteinExistence type="inferred from homology"/>
<dbReference type="Pfam" id="PF01219">
    <property type="entry name" value="DAGK_prokar"/>
    <property type="match status" value="1"/>
</dbReference>
<dbReference type="EMBL" id="CP122537">
    <property type="protein sequence ID" value="WGH79014.1"/>
    <property type="molecule type" value="Genomic_DNA"/>
</dbReference>
<dbReference type="InterPro" id="IPR000829">
    <property type="entry name" value="DAGK"/>
</dbReference>
<keyword evidence="10 21" id="KW-0812">Transmembrane</keyword>
<evidence type="ECO:0000256" key="3">
    <source>
        <dbReference type="ARBA" id="ARBA00005967"/>
    </source>
</evidence>
<dbReference type="EC" id="2.7.1.107" evidence="4 21"/>